<evidence type="ECO:0000313" key="2">
    <source>
        <dbReference type="Proteomes" id="UP000003639"/>
    </source>
</evidence>
<gene>
    <name evidence="1" type="ORF">BACCAP_02598</name>
</gene>
<keyword evidence="2" id="KW-1185">Reference proteome</keyword>
<comment type="caution">
    <text evidence="1">The sequence shown here is derived from an EMBL/GenBank/DDBJ whole genome shotgun (WGS) entry which is preliminary data.</text>
</comment>
<evidence type="ECO:0000313" key="1">
    <source>
        <dbReference type="EMBL" id="EDM99541.1"/>
    </source>
</evidence>
<sequence length="39" mass="4724">MAYFRQVCKRYNIVFADADSDERDFVIRMAEKGYYPKRA</sequence>
<dbReference type="EMBL" id="AAXG02000016">
    <property type="protein sequence ID" value="EDM99541.1"/>
    <property type="molecule type" value="Genomic_DNA"/>
</dbReference>
<reference evidence="1 2" key="1">
    <citation type="submission" date="2007-04" db="EMBL/GenBank/DDBJ databases">
        <authorList>
            <person name="Fulton L."/>
            <person name="Clifton S."/>
            <person name="Fulton B."/>
            <person name="Xu J."/>
            <person name="Minx P."/>
            <person name="Pepin K.H."/>
            <person name="Johnson M."/>
            <person name="Thiruvilangam P."/>
            <person name="Bhonagiri V."/>
            <person name="Nash W.E."/>
            <person name="Mardis E.R."/>
            <person name="Wilson R.K."/>
        </authorList>
    </citation>
    <scope>NUCLEOTIDE SEQUENCE [LARGE SCALE GENOMIC DNA]</scope>
    <source>
        <strain evidence="1 2">ATCC 29799</strain>
    </source>
</reference>
<proteinExistence type="predicted"/>
<protein>
    <submittedName>
        <fullName evidence="1">Uncharacterized protein</fullName>
    </submittedName>
</protein>
<dbReference type="Proteomes" id="UP000003639">
    <property type="component" value="Unassembled WGS sequence"/>
</dbReference>
<accession>A6NWK4</accession>
<organism evidence="1 2">
    <name type="scientific">Pseudoflavonifractor capillosus ATCC 29799</name>
    <dbReference type="NCBI Taxonomy" id="411467"/>
    <lineage>
        <taxon>Bacteria</taxon>
        <taxon>Bacillati</taxon>
        <taxon>Bacillota</taxon>
        <taxon>Clostridia</taxon>
        <taxon>Eubacteriales</taxon>
        <taxon>Oscillospiraceae</taxon>
        <taxon>Pseudoflavonifractor</taxon>
    </lineage>
</organism>
<name>A6NWK4_9FIRM</name>
<reference evidence="1 2" key="2">
    <citation type="submission" date="2007-06" db="EMBL/GenBank/DDBJ databases">
        <title>Draft genome sequence of Pseudoflavonifractor capillosus ATCC 29799.</title>
        <authorList>
            <person name="Sudarsanam P."/>
            <person name="Ley R."/>
            <person name="Guruge J."/>
            <person name="Turnbaugh P.J."/>
            <person name="Mahowald M."/>
            <person name="Liep D."/>
            <person name="Gordon J."/>
        </authorList>
    </citation>
    <scope>NUCLEOTIDE SEQUENCE [LARGE SCALE GENOMIC DNA]</scope>
    <source>
        <strain evidence="1 2">ATCC 29799</strain>
    </source>
</reference>
<dbReference type="AlphaFoldDB" id="A6NWK4"/>